<sequence length="88" mass="8884">MAPDEAVIGCTGELVVGTRGAGGPGEVLVRVRGGTETFIAYSDEPLTRGATVLVVESLGHRQVSVMAWSDPLLDPPLGPSPGDGGGAR</sequence>
<keyword evidence="2" id="KW-1185">Reference proteome</keyword>
<evidence type="ECO:0000313" key="2">
    <source>
        <dbReference type="Proteomes" id="UP001352223"/>
    </source>
</evidence>
<evidence type="ECO:0000313" key="1">
    <source>
        <dbReference type="EMBL" id="MEB3959735.1"/>
    </source>
</evidence>
<dbReference type="EMBL" id="JAOZYB010000024">
    <property type="protein sequence ID" value="MEB3959735.1"/>
    <property type="molecule type" value="Genomic_DNA"/>
</dbReference>
<dbReference type="InterPro" id="IPR012340">
    <property type="entry name" value="NA-bd_OB-fold"/>
</dbReference>
<dbReference type="RefSeq" id="WP_324766708.1">
    <property type="nucleotide sequence ID" value="NZ_BAAATS010000014.1"/>
</dbReference>
<gene>
    <name evidence="1" type="ORF">OKJ48_05655</name>
</gene>
<protein>
    <submittedName>
        <fullName evidence="1">Uncharacterized protein</fullName>
    </submittedName>
</protein>
<name>A0ABU6C7B4_9ACTN</name>
<comment type="caution">
    <text evidence="1">The sequence shown here is derived from an EMBL/GenBank/DDBJ whole genome shotgun (WGS) entry which is preliminary data.</text>
</comment>
<organism evidence="1 2">
    <name type="scientific">Streptomyces kunmingensis</name>
    <dbReference type="NCBI Taxonomy" id="68225"/>
    <lineage>
        <taxon>Bacteria</taxon>
        <taxon>Bacillati</taxon>
        <taxon>Actinomycetota</taxon>
        <taxon>Actinomycetes</taxon>
        <taxon>Kitasatosporales</taxon>
        <taxon>Streptomycetaceae</taxon>
        <taxon>Streptomyces</taxon>
    </lineage>
</organism>
<dbReference type="Proteomes" id="UP001352223">
    <property type="component" value="Unassembled WGS sequence"/>
</dbReference>
<dbReference type="Gene3D" id="2.40.50.140">
    <property type="entry name" value="Nucleic acid-binding proteins"/>
    <property type="match status" value="1"/>
</dbReference>
<proteinExistence type="predicted"/>
<accession>A0ABU6C7B4</accession>
<reference evidence="1 2" key="1">
    <citation type="submission" date="2022-10" db="EMBL/GenBank/DDBJ databases">
        <authorList>
            <person name="Xie J."/>
            <person name="Shen N."/>
        </authorList>
    </citation>
    <scope>NUCLEOTIDE SEQUENCE [LARGE SCALE GENOMIC DNA]</scope>
    <source>
        <strain evidence="1 2">DSM 41681</strain>
    </source>
</reference>